<dbReference type="Proteomes" id="UP000249700">
    <property type="component" value="Unassembled WGS sequence"/>
</dbReference>
<evidence type="ECO:0000313" key="1">
    <source>
        <dbReference type="EMBL" id="RAR63492.1"/>
    </source>
</evidence>
<protein>
    <submittedName>
        <fullName evidence="1">Uncharacterized protein</fullName>
    </submittedName>
</protein>
<evidence type="ECO:0000313" key="2">
    <source>
        <dbReference type="Proteomes" id="UP000249700"/>
    </source>
</evidence>
<dbReference type="EMBL" id="QLSX01000002">
    <property type="protein sequence ID" value="RAR63492.1"/>
    <property type="molecule type" value="Genomic_DNA"/>
</dbReference>
<reference evidence="1 2" key="1">
    <citation type="submission" date="2018-06" db="EMBL/GenBank/DDBJ databases">
        <title>Comparative analysis of microorganisms from saline springs in Andes Mountain Range, Colombia.</title>
        <authorList>
            <person name="Rubin E."/>
        </authorList>
    </citation>
    <scope>NUCLEOTIDE SEQUENCE [LARGE SCALE GENOMIC DNA]</scope>
    <source>
        <strain evidence="1 2">USBA-857</strain>
    </source>
</reference>
<proteinExistence type="predicted"/>
<accession>A0A328Y0H9</accession>
<name>A0A328Y0H9_9GAMM</name>
<gene>
    <name evidence="1" type="ORF">BCL93_102231</name>
</gene>
<dbReference type="AlphaFoldDB" id="A0A328Y0H9"/>
<comment type="caution">
    <text evidence="1">The sequence shown here is derived from an EMBL/GenBank/DDBJ whole genome shotgun (WGS) entry which is preliminary data.</text>
</comment>
<sequence>MLDDEGIADDALAFARKHKMRIAKSLTSKEDFPS</sequence>
<organism evidence="1 2">
    <name type="scientific">Onishia taeanensis</name>
    <dbReference type="NCBI Taxonomy" id="284577"/>
    <lineage>
        <taxon>Bacteria</taxon>
        <taxon>Pseudomonadati</taxon>
        <taxon>Pseudomonadota</taxon>
        <taxon>Gammaproteobacteria</taxon>
        <taxon>Oceanospirillales</taxon>
        <taxon>Halomonadaceae</taxon>
        <taxon>Onishia</taxon>
    </lineage>
</organism>